<reference evidence="1" key="1">
    <citation type="journal article" date="2014" name="Front. Microbiol.">
        <title>High frequency of phylogenetically diverse reductive dehalogenase-homologous genes in deep subseafloor sedimentary metagenomes.</title>
        <authorList>
            <person name="Kawai M."/>
            <person name="Futagami T."/>
            <person name="Toyoda A."/>
            <person name="Takaki Y."/>
            <person name="Nishi S."/>
            <person name="Hori S."/>
            <person name="Arai W."/>
            <person name="Tsubouchi T."/>
            <person name="Morono Y."/>
            <person name="Uchiyama I."/>
            <person name="Ito T."/>
            <person name="Fujiyama A."/>
            <person name="Inagaki F."/>
            <person name="Takami H."/>
        </authorList>
    </citation>
    <scope>NUCLEOTIDE SEQUENCE</scope>
    <source>
        <strain evidence="1">Expedition CK06-06</strain>
    </source>
</reference>
<protein>
    <submittedName>
        <fullName evidence="1">Uncharacterized protein</fullName>
    </submittedName>
</protein>
<dbReference type="EMBL" id="BARV01042225">
    <property type="protein sequence ID" value="GAI46929.1"/>
    <property type="molecule type" value="Genomic_DNA"/>
</dbReference>
<proteinExistence type="predicted"/>
<dbReference type="AlphaFoldDB" id="X1QUH7"/>
<feature type="non-terminal residue" evidence="1">
    <location>
        <position position="1"/>
    </location>
</feature>
<sequence length="131" mass="15415">FEVYGRYTNEQQEAAKWLKKNASKNAKIIADGYTREALDFFEVADYEIPAFHPTKDIRILSSIKKREDNARPLYLITYSNFEDAAKRHRVMFPIFEEDIVSVLKKENPDYLVISGRGSFFRAYFDKARWAC</sequence>
<name>X1QUH7_9ZZZZ</name>
<comment type="caution">
    <text evidence="1">The sequence shown here is derived from an EMBL/GenBank/DDBJ whole genome shotgun (WGS) entry which is preliminary data.</text>
</comment>
<gene>
    <name evidence="1" type="ORF">S06H3_63594</name>
</gene>
<organism evidence="1">
    <name type="scientific">marine sediment metagenome</name>
    <dbReference type="NCBI Taxonomy" id="412755"/>
    <lineage>
        <taxon>unclassified sequences</taxon>
        <taxon>metagenomes</taxon>
        <taxon>ecological metagenomes</taxon>
    </lineage>
</organism>
<accession>X1QUH7</accession>
<evidence type="ECO:0000313" key="1">
    <source>
        <dbReference type="EMBL" id="GAI46929.1"/>
    </source>
</evidence>
<feature type="non-terminal residue" evidence="1">
    <location>
        <position position="131"/>
    </location>
</feature>